<dbReference type="InterPro" id="IPR039421">
    <property type="entry name" value="Type_1_exporter"/>
</dbReference>
<dbReference type="PROSITE" id="PS50929">
    <property type="entry name" value="ABC_TM1F"/>
    <property type="match status" value="1"/>
</dbReference>
<gene>
    <name evidence="12" type="ORF">CFX0092_B0532</name>
</gene>
<evidence type="ECO:0000256" key="6">
    <source>
        <dbReference type="ARBA" id="ARBA00022840"/>
    </source>
</evidence>
<keyword evidence="5" id="KW-0547">Nucleotide-binding</keyword>
<sequence length="596" mass="64910">MFSSLRRLTTIYKGYRGRLILSQILLIVAALCTILMATQTQKLLNEGLYAGNILVIVNTGITMTVLTAVAGLCLAGTAALAVFFAQGTAYYIRTELFAKIQTFSFANFDQFRTGNLMVRLNADVNTVANAVMFAVLLVLFAPAMILIAVVMAIINTPQLVWIMLLTTVVVLGVVGVLVPRILAAFMKRQRRLDDLNNTLQENLSGIRVVKAFTREELETEKFRGRAEAMRQPAFTAQFLIGILTVFLTVFTQAALILTFRTGGAQVIEGTGLAVGDVISFMQYLQLTIAPLAMTAIVIPFMLRGDASARRIFEVYDAVPVIGDRPNAQPLDPAAVKGRVAFENVSFGFSTPGGMKEPPVLKNIDLVIEPGQRVGILGATGAGKTALVNLIPRFYDVDEGRITIDGVDVRDLPQTNLRDIVGIALQESVLFEGDIRFNLKFGHPEADEEHLTSAARAADSFGFIDNLPQKFDAPVARRGYNFSGGQRQRLSITRTLVPQPRILILDDSTSALDVATESRVQAAIPTFSPQTTIIYIAQRISAVIDLDRIYLMESGTISATGTHEELLAGNTLYREIYESQLGGIDDLPSTPAVGRAQ</sequence>
<dbReference type="InterPro" id="IPR003439">
    <property type="entry name" value="ABC_transporter-like_ATP-bd"/>
</dbReference>
<name>A0A160T6Q7_9CHLR</name>
<dbReference type="SMART" id="SM00382">
    <property type="entry name" value="AAA"/>
    <property type="match status" value="1"/>
</dbReference>
<organism evidence="12 13">
    <name type="scientific">Candidatus Promineifilum breve</name>
    <dbReference type="NCBI Taxonomy" id="1806508"/>
    <lineage>
        <taxon>Bacteria</taxon>
        <taxon>Bacillati</taxon>
        <taxon>Chloroflexota</taxon>
        <taxon>Ardenticatenia</taxon>
        <taxon>Candidatus Promineifilales</taxon>
        <taxon>Candidatus Promineifilaceae</taxon>
        <taxon>Candidatus Promineifilum</taxon>
    </lineage>
</organism>
<feature type="domain" description="ABC transporter" evidence="10">
    <location>
        <begin position="339"/>
        <end position="578"/>
    </location>
</feature>
<feature type="transmembrane region" description="Helical" evidence="9">
    <location>
        <begin position="160"/>
        <end position="182"/>
    </location>
</feature>
<evidence type="ECO:0000313" key="13">
    <source>
        <dbReference type="Proteomes" id="UP000215027"/>
    </source>
</evidence>
<keyword evidence="7 9" id="KW-1133">Transmembrane helix</keyword>
<feature type="transmembrane region" description="Helical" evidence="9">
    <location>
        <begin position="280"/>
        <end position="302"/>
    </location>
</feature>
<dbReference type="OrthoDB" id="9771903at2"/>
<feature type="transmembrane region" description="Helical" evidence="9">
    <location>
        <begin position="127"/>
        <end position="154"/>
    </location>
</feature>
<dbReference type="RefSeq" id="WP_095045395.1">
    <property type="nucleotide sequence ID" value="NZ_LN890656.1"/>
</dbReference>
<evidence type="ECO:0000256" key="1">
    <source>
        <dbReference type="ARBA" id="ARBA00004651"/>
    </source>
</evidence>
<dbReference type="GO" id="GO:0016887">
    <property type="term" value="F:ATP hydrolysis activity"/>
    <property type="evidence" value="ECO:0007669"/>
    <property type="project" value="InterPro"/>
</dbReference>
<dbReference type="SUPFAM" id="SSF90123">
    <property type="entry name" value="ABC transporter transmembrane region"/>
    <property type="match status" value="1"/>
</dbReference>
<dbReference type="Gene3D" id="3.40.50.300">
    <property type="entry name" value="P-loop containing nucleotide triphosphate hydrolases"/>
    <property type="match status" value="1"/>
</dbReference>
<evidence type="ECO:0000256" key="9">
    <source>
        <dbReference type="SAM" id="Phobius"/>
    </source>
</evidence>
<dbReference type="FunFam" id="3.40.50.300:FF:000221">
    <property type="entry name" value="Multidrug ABC transporter ATP-binding protein"/>
    <property type="match status" value="1"/>
</dbReference>
<dbReference type="Gene3D" id="1.20.1560.10">
    <property type="entry name" value="ABC transporter type 1, transmembrane domain"/>
    <property type="match status" value="1"/>
</dbReference>
<dbReference type="GO" id="GO:0015421">
    <property type="term" value="F:ABC-type oligopeptide transporter activity"/>
    <property type="evidence" value="ECO:0007669"/>
    <property type="project" value="TreeGrafter"/>
</dbReference>
<keyword evidence="2" id="KW-0813">Transport</keyword>
<dbReference type="PANTHER" id="PTHR43394:SF1">
    <property type="entry name" value="ATP-BINDING CASSETTE SUB-FAMILY B MEMBER 10, MITOCHONDRIAL"/>
    <property type="match status" value="1"/>
</dbReference>
<evidence type="ECO:0000256" key="7">
    <source>
        <dbReference type="ARBA" id="ARBA00022989"/>
    </source>
</evidence>
<keyword evidence="3" id="KW-1003">Cell membrane</keyword>
<keyword evidence="4 9" id="KW-0812">Transmembrane</keyword>
<dbReference type="InterPro" id="IPR011527">
    <property type="entry name" value="ABC1_TM_dom"/>
</dbReference>
<dbReference type="GO" id="GO:0005524">
    <property type="term" value="F:ATP binding"/>
    <property type="evidence" value="ECO:0007669"/>
    <property type="project" value="UniProtKB-KW"/>
</dbReference>
<dbReference type="EMBL" id="LN890656">
    <property type="protein sequence ID" value="CUS06066.1"/>
    <property type="molecule type" value="Genomic_DNA"/>
</dbReference>
<evidence type="ECO:0000259" key="10">
    <source>
        <dbReference type="PROSITE" id="PS50893"/>
    </source>
</evidence>
<evidence type="ECO:0000259" key="11">
    <source>
        <dbReference type="PROSITE" id="PS50929"/>
    </source>
</evidence>
<protein>
    <submittedName>
        <fullName evidence="12">ABC transporter related</fullName>
    </submittedName>
</protein>
<reference evidence="12" key="1">
    <citation type="submission" date="2016-01" db="EMBL/GenBank/DDBJ databases">
        <authorList>
            <person name="Mcilroy J.S."/>
            <person name="Karst M S."/>
            <person name="Albertsen M."/>
        </authorList>
    </citation>
    <scope>NUCLEOTIDE SEQUENCE</scope>
    <source>
        <strain evidence="12">Cfx-K</strain>
    </source>
</reference>
<evidence type="ECO:0000256" key="4">
    <source>
        <dbReference type="ARBA" id="ARBA00022692"/>
    </source>
</evidence>
<keyword evidence="6" id="KW-0067">ATP-binding</keyword>
<evidence type="ECO:0000313" key="12">
    <source>
        <dbReference type="EMBL" id="CUS06066.1"/>
    </source>
</evidence>
<dbReference type="InterPro" id="IPR003593">
    <property type="entry name" value="AAA+_ATPase"/>
</dbReference>
<accession>A0A160T6Q7</accession>
<dbReference type="Pfam" id="PF00005">
    <property type="entry name" value="ABC_tran"/>
    <property type="match status" value="1"/>
</dbReference>
<evidence type="ECO:0000256" key="2">
    <source>
        <dbReference type="ARBA" id="ARBA00022448"/>
    </source>
</evidence>
<feature type="domain" description="ABC transmembrane type-1" evidence="11">
    <location>
        <begin position="24"/>
        <end position="303"/>
    </location>
</feature>
<dbReference type="CDD" id="cd18548">
    <property type="entry name" value="ABC_6TM_Tm287_like"/>
    <property type="match status" value="1"/>
</dbReference>
<dbReference type="GO" id="GO:0005886">
    <property type="term" value="C:plasma membrane"/>
    <property type="evidence" value="ECO:0007669"/>
    <property type="project" value="UniProtKB-SubCell"/>
</dbReference>
<feature type="transmembrane region" description="Helical" evidence="9">
    <location>
        <begin position="61"/>
        <end position="85"/>
    </location>
</feature>
<dbReference type="KEGG" id="pbf:CFX0092_B0532"/>
<evidence type="ECO:0000256" key="3">
    <source>
        <dbReference type="ARBA" id="ARBA00022475"/>
    </source>
</evidence>
<dbReference type="InterPro" id="IPR027417">
    <property type="entry name" value="P-loop_NTPase"/>
</dbReference>
<keyword evidence="8 9" id="KW-0472">Membrane</keyword>
<feature type="transmembrane region" description="Helical" evidence="9">
    <location>
        <begin position="238"/>
        <end position="260"/>
    </location>
</feature>
<evidence type="ECO:0000256" key="8">
    <source>
        <dbReference type="ARBA" id="ARBA00023136"/>
    </source>
</evidence>
<dbReference type="AlphaFoldDB" id="A0A160T6Q7"/>
<dbReference type="InterPro" id="IPR036640">
    <property type="entry name" value="ABC1_TM_sf"/>
</dbReference>
<dbReference type="Proteomes" id="UP000215027">
    <property type="component" value="Chromosome II"/>
</dbReference>
<keyword evidence="13" id="KW-1185">Reference proteome</keyword>
<dbReference type="PANTHER" id="PTHR43394">
    <property type="entry name" value="ATP-DEPENDENT PERMEASE MDL1, MITOCHONDRIAL"/>
    <property type="match status" value="1"/>
</dbReference>
<comment type="subcellular location">
    <subcellularLocation>
        <location evidence="1">Cell membrane</location>
        <topology evidence="1">Multi-pass membrane protein</topology>
    </subcellularLocation>
</comment>
<proteinExistence type="predicted"/>
<dbReference type="Pfam" id="PF00664">
    <property type="entry name" value="ABC_membrane"/>
    <property type="match status" value="1"/>
</dbReference>
<dbReference type="PROSITE" id="PS50893">
    <property type="entry name" value="ABC_TRANSPORTER_2"/>
    <property type="match status" value="1"/>
</dbReference>
<evidence type="ECO:0000256" key="5">
    <source>
        <dbReference type="ARBA" id="ARBA00022741"/>
    </source>
</evidence>
<dbReference type="SUPFAM" id="SSF52540">
    <property type="entry name" value="P-loop containing nucleoside triphosphate hydrolases"/>
    <property type="match status" value="1"/>
</dbReference>